<reference evidence="1 2" key="1">
    <citation type="journal article" date="2022" name="New Phytol.">
        <title>Ecological generalism drives hyperdiversity of secondary metabolite gene clusters in xylarialean endophytes.</title>
        <authorList>
            <person name="Franco M.E.E."/>
            <person name="Wisecaver J.H."/>
            <person name="Arnold A.E."/>
            <person name="Ju Y.M."/>
            <person name="Slot J.C."/>
            <person name="Ahrendt S."/>
            <person name="Moore L.P."/>
            <person name="Eastman K.E."/>
            <person name="Scott K."/>
            <person name="Konkel Z."/>
            <person name="Mondo S.J."/>
            <person name="Kuo A."/>
            <person name="Hayes R.D."/>
            <person name="Haridas S."/>
            <person name="Andreopoulos B."/>
            <person name="Riley R."/>
            <person name="LaButti K."/>
            <person name="Pangilinan J."/>
            <person name="Lipzen A."/>
            <person name="Amirebrahimi M."/>
            <person name="Yan J."/>
            <person name="Adam C."/>
            <person name="Keymanesh K."/>
            <person name="Ng V."/>
            <person name="Louie K."/>
            <person name="Northen T."/>
            <person name="Drula E."/>
            <person name="Henrissat B."/>
            <person name="Hsieh H.M."/>
            <person name="Youens-Clark K."/>
            <person name="Lutzoni F."/>
            <person name="Miadlikowska J."/>
            <person name="Eastwood D.C."/>
            <person name="Hamelin R.C."/>
            <person name="Grigoriev I.V."/>
            <person name="U'Ren J.M."/>
        </authorList>
    </citation>
    <scope>NUCLEOTIDE SEQUENCE [LARGE SCALE GENOMIC DNA]</scope>
    <source>
        <strain evidence="1 2">ER1909</strain>
    </source>
</reference>
<gene>
    <name evidence="1" type="ORF">F4821DRAFT_231940</name>
</gene>
<protein>
    <submittedName>
        <fullName evidence="1">Uncharacterized protein</fullName>
    </submittedName>
</protein>
<name>A0ACC0D8J3_9PEZI</name>
<sequence length="1058" mass="120176">MPYLPTTSQPPANGSFGEVLRVLIHKAHLQIRTDESQESSDEIANSGATEDVGIPIAIKRAKYGANQDEGYFDKERSNFLTLTKYLSRHHSPHLIRPIAAYEVSEERYLVSLWADGGDLLEYWKNYENHRSEVDSLHWLLRQLKGVCSAVKLLHDENTRHGDLKPENILWFKKGDRGVLQIADLGLTTFHAKEADTRNRKGIMTITMSGTERYGPPEVHEELNGPRSRKYDIWTMGCVLLESLIWLIYGYGGLKTFQFFTPRFWTGVDTNATYSIDTYVESCMKVMKDLLQKESEPSAYSELLSFVEERLLIVPMSDSYESHQNYRETAKGLLDKMTDIVEKSDKKKEHPTPYLRPIKSEYPADIIEKQQTSNKVYLQNGGLGVPMPEGAPKHPSTLSTSHAPASSTNHEPVGDRGHLPKIMIRAPTDLNADTNSSKDTIHQQYPNAFNDEWESEPDNEFAAKFLDSVGWDKAEPYQPVVVSALCPGCTPHDPTQTFGGKYNIAKLQLMSQSCSLCKVILGALESTGRKQLPMVVTLNQHKATVTMKDGPKLLSIYAERGTNAPGGTQFGLPRLLRPASNDQFTLLKHWIETCDKEHDGCRRNNEELFTMPTRLIEVGDQIRLISSNTISPSLYVALSHCWGQVGDKTETKFCTFKHNIDQLKISITFDELPPLFKDAINVVRRLGLKYIWIDSLCIIQDDEQDWAHEARRMEQVFSGAYFTIAASSAKSSNDGFLEPRNPRSCVQLMQNSQVVYVCPNIDNFHQDVELGVLSRRGWVLQERVLSRRSIYFSSTQVYWECSNGVQCETLARLHNSKAGFLGDANFPESALKYYKDGRQVLIQDLYERYSELAFTVPSDRSMAMLGLQTRLQKAFETKVAFGLLDRYFARGLLWKRHGMSMMKRINWQDSRFVPSWSWLSKQGSIKYMNLQYGKVDWANEEFRNPFSRLPTLGSKPLDGQGDKDLPPLQGQARTLLLGEFDMHTRTTFDVSEEFDFGKLRCVVVGRDINVNNSTANELMQHVLIIHPVDRPRKGAYERVGVASLKQEHVGEEGSWVTII</sequence>
<keyword evidence="2" id="KW-1185">Reference proteome</keyword>
<evidence type="ECO:0000313" key="1">
    <source>
        <dbReference type="EMBL" id="KAI6089049.1"/>
    </source>
</evidence>
<comment type="caution">
    <text evidence="1">The sequence shown here is derived from an EMBL/GenBank/DDBJ whole genome shotgun (WGS) entry which is preliminary data.</text>
</comment>
<dbReference type="Proteomes" id="UP001497680">
    <property type="component" value="Unassembled WGS sequence"/>
</dbReference>
<accession>A0ACC0D8J3</accession>
<organism evidence="1 2">
    <name type="scientific">Hypoxylon rubiginosum</name>
    <dbReference type="NCBI Taxonomy" id="110542"/>
    <lineage>
        <taxon>Eukaryota</taxon>
        <taxon>Fungi</taxon>
        <taxon>Dikarya</taxon>
        <taxon>Ascomycota</taxon>
        <taxon>Pezizomycotina</taxon>
        <taxon>Sordariomycetes</taxon>
        <taxon>Xylariomycetidae</taxon>
        <taxon>Xylariales</taxon>
        <taxon>Hypoxylaceae</taxon>
        <taxon>Hypoxylon</taxon>
    </lineage>
</organism>
<dbReference type="EMBL" id="MU394297">
    <property type="protein sequence ID" value="KAI6089049.1"/>
    <property type="molecule type" value="Genomic_DNA"/>
</dbReference>
<proteinExistence type="predicted"/>
<evidence type="ECO:0000313" key="2">
    <source>
        <dbReference type="Proteomes" id="UP001497680"/>
    </source>
</evidence>